<organism evidence="2 3">
    <name type="scientific">Zizania palustris</name>
    <name type="common">Northern wild rice</name>
    <dbReference type="NCBI Taxonomy" id="103762"/>
    <lineage>
        <taxon>Eukaryota</taxon>
        <taxon>Viridiplantae</taxon>
        <taxon>Streptophyta</taxon>
        <taxon>Embryophyta</taxon>
        <taxon>Tracheophyta</taxon>
        <taxon>Spermatophyta</taxon>
        <taxon>Magnoliopsida</taxon>
        <taxon>Liliopsida</taxon>
        <taxon>Poales</taxon>
        <taxon>Poaceae</taxon>
        <taxon>BOP clade</taxon>
        <taxon>Oryzoideae</taxon>
        <taxon>Oryzeae</taxon>
        <taxon>Zizaniinae</taxon>
        <taxon>Zizania</taxon>
    </lineage>
</organism>
<comment type="caution">
    <text evidence="2">The sequence shown here is derived from an EMBL/GenBank/DDBJ whole genome shotgun (WGS) entry which is preliminary data.</text>
</comment>
<gene>
    <name evidence="2" type="ORF">GUJ93_ZPchr0008g12970</name>
</gene>
<feature type="compositionally biased region" description="Basic and acidic residues" evidence="1">
    <location>
        <begin position="32"/>
        <end position="41"/>
    </location>
</feature>
<evidence type="ECO:0000313" key="2">
    <source>
        <dbReference type="EMBL" id="KAG8045916.1"/>
    </source>
</evidence>
<accession>A0A8J5V3X8</accession>
<sequence>MRAASRSRGTAGRGQGTPARGGGGGSSSGGAVERRRSRSEAHPAMAAPTAVQRLFEACREVFSGPEASAGAVPPPAGVERIKSVLGNPRR</sequence>
<name>A0A8J5V3X8_ZIZPA</name>
<keyword evidence="3" id="KW-1185">Reference proteome</keyword>
<evidence type="ECO:0000256" key="1">
    <source>
        <dbReference type="SAM" id="MobiDB-lite"/>
    </source>
</evidence>
<dbReference type="AlphaFoldDB" id="A0A8J5V3X8"/>
<evidence type="ECO:0000313" key="3">
    <source>
        <dbReference type="Proteomes" id="UP000729402"/>
    </source>
</evidence>
<feature type="compositionally biased region" description="Low complexity" evidence="1">
    <location>
        <begin position="1"/>
        <end position="10"/>
    </location>
</feature>
<reference evidence="2" key="2">
    <citation type="submission" date="2021-02" db="EMBL/GenBank/DDBJ databases">
        <authorList>
            <person name="Kimball J.A."/>
            <person name="Haas M.W."/>
            <person name="Macchietto M."/>
            <person name="Kono T."/>
            <person name="Duquette J."/>
            <person name="Shao M."/>
        </authorList>
    </citation>
    <scope>NUCLEOTIDE SEQUENCE</scope>
    <source>
        <tissue evidence="2">Fresh leaf tissue</tissue>
    </source>
</reference>
<reference evidence="2" key="1">
    <citation type="journal article" date="2021" name="bioRxiv">
        <title>Whole Genome Assembly and Annotation of Northern Wild Rice, Zizania palustris L., Supports a Whole Genome Duplication in the Zizania Genus.</title>
        <authorList>
            <person name="Haas M."/>
            <person name="Kono T."/>
            <person name="Macchietto M."/>
            <person name="Millas R."/>
            <person name="McGilp L."/>
            <person name="Shao M."/>
            <person name="Duquette J."/>
            <person name="Hirsch C.N."/>
            <person name="Kimball J."/>
        </authorList>
    </citation>
    <scope>NUCLEOTIDE SEQUENCE</scope>
    <source>
        <tissue evidence="2">Fresh leaf tissue</tissue>
    </source>
</reference>
<dbReference type="EMBL" id="JAAALK010000290">
    <property type="protein sequence ID" value="KAG8045916.1"/>
    <property type="molecule type" value="Genomic_DNA"/>
</dbReference>
<proteinExistence type="predicted"/>
<feature type="compositionally biased region" description="Gly residues" evidence="1">
    <location>
        <begin position="11"/>
        <end position="28"/>
    </location>
</feature>
<dbReference type="Proteomes" id="UP000729402">
    <property type="component" value="Unassembled WGS sequence"/>
</dbReference>
<feature type="region of interest" description="Disordered" evidence="1">
    <location>
        <begin position="65"/>
        <end position="90"/>
    </location>
</feature>
<protein>
    <submittedName>
        <fullName evidence="2">Uncharacterized protein</fullName>
    </submittedName>
</protein>
<feature type="region of interest" description="Disordered" evidence="1">
    <location>
        <begin position="1"/>
        <end position="48"/>
    </location>
</feature>